<evidence type="ECO:0000259" key="3">
    <source>
        <dbReference type="PROSITE" id="PS51000"/>
    </source>
</evidence>
<keyword evidence="1" id="KW-0805">Transcription regulation</keyword>
<dbReference type="AlphaFoldDB" id="F7ZHU2"/>
<dbReference type="InterPro" id="IPR001034">
    <property type="entry name" value="DeoR_HTH"/>
</dbReference>
<evidence type="ECO:0000256" key="1">
    <source>
        <dbReference type="ARBA" id="ARBA00023015"/>
    </source>
</evidence>
<dbReference type="InterPro" id="IPR014036">
    <property type="entry name" value="DeoR-like_C"/>
</dbReference>
<evidence type="ECO:0000313" key="5">
    <source>
        <dbReference type="Proteomes" id="UP000001353"/>
    </source>
</evidence>
<dbReference type="OrthoDB" id="9816363at2"/>
<reference evidence="4 5" key="1">
    <citation type="journal article" date="2011" name="BMC Genomics">
        <title>Comparative genome analysis and genome-guided physiological analysis of Roseobacter litoralis.</title>
        <authorList>
            <person name="Kalhoefer D."/>
            <person name="Thole S."/>
            <person name="Voget S."/>
            <person name="Lehmann R."/>
            <person name="Liesegang H."/>
            <person name="Wollher A."/>
            <person name="Daniel R."/>
            <person name="Simon M."/>
            <person name="Brinkhoff T."/>
        </authorList>
    </citation>
    <scope>NUCLEOTIDE SEQUENCE [LARGE SCALE GENOMIC DNA]</scope>
    <source>
        <strain evidence="5">ATCC 49566 / DSM 6996 / JCM 21268 / NBRC 15278 / OCh 149</strain>
    </source>
</reference>
<dbReference type="RefSeq" id="WP_013961635.1">
    <property type="nucleotide sequence ID" value="NC_015730.1"/>
</dbReference>
<protein>
    <submittedName>
        <fullName evidence="4">HTH-type transcriptional regulator, DeoR family</fullName>
    </submittedName>
</protein>
<dbReference type="Proteomes" id="UP000001353">
    <property type="component" value="Chromosome"/>
</dbReference>
<evidence type="ECO:0000256" key="2">
    <source>
        <dbReference type="ARBA" id="ARBA00023163"/>
    </source>
</evidence>
<dbReference type="Gene3D" id="3.40.50.1360">
    <property type="match status" value="1"/>
</dbReference>
<dbReference type="GO" id="GO:0003700">
    <property type="term" value="F:DNA-binding transcription factor activity"/>
    <property type="evidence" value="ECO:0007669"/>
    <property type="project" value="InterPro"/>
</dbReference>
<feature type="domain" description="HTH deoR-type" evidence="3">
    <location>
        <begin position="9"/>
        <end position="64"/>
    </location>
</feature>
<dbReference type="SUPFAM" id="SSF46785">
    <property type="entry name" value="Winged helix' DNA-binding domain"/>
    <property type="match status" value="1"/>
</dbReference>
<dbReference type="STRING" id="391595.RLO149_c017100"/>
<dbReference type="InterPro" id="IPR037171">
    <property type="entry name" value="NagB/RpiA_transferase-like"/>
</dbReference>
<proteinExistence type="predicted"/>
<dbReference type="PANTHER" id="PTHR30363">
    <property type="entry name" value="HTH-TYPE TRANSCRIPTIONAL REGULATOR SRLR-RELATED"/>
    <property type="match status" value="1"/>
</dbReference>
<organism evidence="4 5">
    <name type="scientific">Roseobacter litoralis (strain ATCC 49566 / DSM 6996 / JCM 21268 / NBRC 15278 / OCh 149)</name>
    <dbReference type="NCBI Taxonomy" id="391595"/>
    <lineage>
        <taxon>Bacteria</taxon>
        <taxon>Pseudomonadati</taxon>
        <taxon>Pseudomonadota</taxon>
        <taxon>Alphaproteobacteria</taxon>
        <taxon>Rhodobacterales</taxon>
        <taxon>Roseobacteraceae</taxon>
        <taxon>Roseobacter</taxon>
    </lineage>
</organism>
<dbReference type="EMBL" id="CP002623">
    <property type="protein sequence ID" value="AEI93702.1"/>
    <property type="molecule type" value="Genomic_DNA"/>
</dbReference>
<gene>
    <name evidence="4" type="ordered locus">RLO149_c017100</name>
</gene>
<dbReference type="PANTHER" id="PTHR30363:SF44">
    <property type="entry name" value="AGA OPERON TRANSCRIPTIONAL REPRESSOR-RELATED"/>
    <property type="match status" value="1"/>
</dbReference>
<dbReference type="Pfam" id="PF00455">
    <property type="entry name" value="DeoRC"/>
    <property type="match status" value="1"/>
</dbReference>
<name>F7ZHU2_ROSLO</name>
<dbReference type="Pfam" id="PF08220">
    <property type="entry name" value="HTH_DeoR"/>
    <property type="match status" value="1"/>
</dbReference>
<dbReference type="SMART" id="SM00420">
    <property type="entry name" value="HTH_DEOR"/>
    <property type="match status" value="1"/>
</dbReference>
<dbReference type="InterPro" id="IPR050313">
    <property type="entry name" value="Carb_Metab_HTH_regulators"/>
</dbReference>
<keyword evidence="2" id="KW-0804">Transcription</keyword>
<dbReference type="SMART" id="SM01134">
    <property type="entry name" value="DeoRC"/>
    <property type="match status" value="1"/>
</dbReference>
<dbReference type="SUPFAM" id="SSF100950">
    <property type="entry name" value="NagB/RpiA/CoA transferase-like"/>
    <property type="match status" value="1"/>
</dbReference>
<evidence type="ECO:0000313" key="4">
    <source>
        <dbReference type="EMBL" id="AEI93702.1"/>
    </source>
</evidence>
<dbReference type="eggNOG" id="COG1349">
    <property type="taxonomic scope" value="Bacteria"/>
</dbReference>
<dbReference type="KEGG" id="rli:RLO149_c017100"/>
<sequence length="265" mass="28437">MDNLHNAPLTHRHQRILEIINKQSIADVGQLSDALGVSTVTIRSDLDALDKRLLLRRVRGGAMAMQAARFERPVDVPTHSFTSEKERIGAVAAGMVRSGETIILDAGTTTLAMAMALPEDIEDVVVITSSLDIAIALEKHPGATVFVTGGKLKKSGRNPNSRSLVPPFAGLLLDHLNADFAYLCCAGIDAERGFTNANLEEAEVKRFMISASRRCIMLADRGKIGHVAGARIAPIQDITTLVTDRKANPTEVSALQKSGLKVVLA</sequence>
<dbReference type="InterPro" id="IPR036390">
    <property type="entry name" value="WH_DNA-bd_sf"/>
</dbReference>
<dbReference type="HOGENOM" id="CLU_060699_0_1_5"/>
<dbReference type="PROSITE" id="PS51000">
    <property type="entry name" value="HTH_DEOR_2"/>
    <property type="match status" value="1"/>
</dbReference>
<keyword evidence="5" id="KW-1185">Reference proteome</keyword>
<accession>F7ZHU2</accession>